<name>A0ABS8KH42_9BURK</name>
<keyword evidence="2" id="KW-1185">Reference proteome</keyword>
<proteinExistence type="predicted"/>
<reference evidence="1 2" key="1">
    <citation type="submission" date="2021-11" db="EMBL/GenBank/DDBJ databases">
        <authorList>
            <person name="Oh E.-T."/>
            <person name="Kim S.-B."/>
        </authorList>
    </citation>
    <scope>NUCLEOTIDE SEQUENCE [LARGE SCALE GENOMIC DNA]</scope>
    <source>
        <strain evidence="1 2">MMS20-SJTN17</strain>
    </source>
</reference>
<protein>
    <submittedName>
        <fullName evidence="1">Uncharacterized protein</fullName>
    </submittedName>
</protein>
<sequence>MVNSSSVFWKIERGRTEQQKQDGTGGKEECLLCRVTYSIYSNFPPMPSAMALNVETGEFFPQDRLRSYSNGYDMAEALGYAWACDCRERTPKRFDEQFTLRDFAGKRLVGVRYRVRVGSRVLAKGVTDSQGCTQRISTSDPKQISIDVAASQGTQSR</sequence>
<dbReference type="Proteomes" id="UP001430614">
    <property type="component" value="Unassembled WGS sequence"/>
</dbReference>
<evidence type="ECO:0000313" key="1">
    <source>
        <dbReference type="EMBL" id="MCC8404060.1"/>
    </source>
</evidence>
<gene>
    <name evidence="1" type="ORF">LJ655_19610</name>
</gene>
<comment type="caution">
    <text evidence="1">The sequence shown here is derived from an EMBL/GenBank/DDBJ whole genome shotgun (WGS) entry which is preliminary data.</text>
</comment>
<accession>A0ABS8KH42</accession>
<dbReference type="EMBL" id="JAJITC010000010">
    <property type="protein sequence ID" value="MCC8404060.1"/>
    <property type="molecule type" value="Genomic_DNA"/>
</dbReference>
<organism evidence="1 2">
    <name type="scientific">Paraburkholderia translucens</name>
    <dbReference type="NCBI Taxonomy" id="2886945"/>
    <lineage>
        <taxon>Bacteria</taxon>
        <taxon>Pseudomonadati</taxon>
        <taxon>Pseudomonadota</taxon>
        <taxon>Betaproteobacteria</taxon>
        <taxon>Burkholderiales</taxon>
        <taxon>Burkholderiaceae</taxon>
        <taxon>Paraburkholderia</taxon>
    </lineage>
</organism>
<evidence type="ECO:0000313" key="2">
    <source>
        <dbReference type="Proteomes" id="UP001430614"/>
    </source>
</evidence>